<name>A0A345Y130_9ACTN</name>
<evidence type="ECO:0008006" key="3">
    <source>
        <dbReference type="Google" id="ProtNLM"/>
    </source>
</evidence>
<proteinExistence type="predicted"/>
<evidence type="ECO:0000313" key="2">
    <source>
        <dbReference type="Proteomes" id="UP000254425"/>
    </source>
</evidence>
<gene>
    <name evidence="1" type="ORF">DVA86_23680</name>
</gene>
<dbReference type="InterPro" id="IPR013785">
    <property type="entry name" value="Aldolase_TIM"/>
</dbReference>
<dbReference type="EMBL" id="CP031320">
    <property type="protein sequence ID" value="AXK37596.1"/>
    <property type="molecule type" value="Genomic_DNA"/>
</dbReference>
<protein>
    <recommendedName>
        <fullName evidence="3">NADH:flavin oxidoreductase/NADH oxidase N-terminal domain-containing protein</fullName>
    </recommendedName>
</protein>
<sequence length="74" mass="7721">MANHGFDPATAGALTETGTADAVSFARHYIANPDLVTRLALGRELAPGDPNTYYTGGAGGYVDYPTADLAERHP</sequence>
<dbReference type="GO" id="GO:0016491">
    <property type="term" value="F:oxidoreductase activity"/>
    <property type="evidence" value="ECO:0007669"/>
    <property type="project" value="InterPro"/>
</dbReference>
<dbReference type="AlphaFoldDB" id="A0A345Y130"/>
<dbReference type="PANTHER" id="PTHR22893">
    <property type="entry name" value="NADH OXIDOREDUCTASE-RELATED"/>
    <property type="match status" value="1"/>
</dbReference>
<dbReference type="InterPro" id="IPR045247">
    <property type="entry name" value="Oye-like"/>
</dbReference>
<dbReference type="KEGG" id="sarm:DVA86_23680"/>
<keyword evidence="2" id="KW-1185">Reference proteome</keyword>
<dbReference type="Proteomes" id="UP000254425">
    <property type="component" value="Chromosome"/>
</dbReference>
<dbReference type="SUPFAM" id="SSF51395">
    <property type="entry name" value="FMN-linked oxidoreductases"/>
    <property type="match status" value="1"/>
</dbReference>
<dbReference type="PANTHER" id="PTHR22893:SF91">
    <property type="entry name" value="NADPH DEHYDROGENASE 2-RELATED"/>
    <property type="match status" value="1"/>
</dbReference>
<reference evidence="1 2" key="1">
    <citation type="submission" date="2018-07" db="EMBL/GenBank/DDBJ databases">
        <title>Draft genome of the type strain Streptomyces armeniacus ATCC 15676.</title>
        <authorList>
            <person name="Labana P."/>
            <person name="Gosse J.T."/>
            <person name="Boddy C.N."/>
        </authorList>
    </citation>
    <scope>NUCLEOTIDE SEQUENCE [LARGE SCALE GENOMIC DNA]</scope>
    <source>
        <strain evidence="1 2">ATCC 15676</strain>
    </source>
</reference>
<accession>A0A345Y130</accession>
<organism evidence="1 2">
    <name type="scientific">Streptomyces armeniacus</name>
    <dbReference type="NCBI Taxonomy" id="83291"/>
    <lineage>
        <taxon>Bacteria</taxon>
        <taxon>Bacillati</taxon>
        <taxon>Actinomycetota</taxon>
        <taxon>Actinomycetes</taxon>
        <taxon>Kitasatosporales</taxon>
        <taxon>Streptomycetaceae</taxon>
        <taxon>Streptomyces</taxon>
    </lineage>
</organism>
<dbReference type="Gene3D" id="3.20.20.70">
    <property type="entry name" value="Aldolase class I"/>
    <property type="match status" value="1"/>
</dbReference>
<evidence type="ECO:0000313" key="1">
    <source>
        <dbReference type="EMBL" id="AXK37596.1"/>
    </source>
</evidence>
<dbReference type="GO" id="GO:0010181">
    <property type="term" value="F:FMN binding"/>
    <property type="evidence" value="ECO:0007669"/>
    <property type="project" value="InterPro"/>
</dbReference>